<feature type="transmembrane region" description="Helical" evidence="8">
    <location>
        <begin position="204"/>
        <end position="223"/>
    </location>
</feature>
<dbReference type="EMBL" id="JARKIE010000132">
    <property type="protein sequence ID" value="KAJ7678689.1"/>
    <property type="molecule type" value="Genomic_DNA"/>
</dbReference>
<dbReference type="PANTHER" id="PTHR47797">
    <property type="entry name" value="DEHYDROGENASE, PUTATIVE (AFU_ORTHOLOGUE AFUA_8G05805)-RELATED"/>
    <property type="match status" value="1"/>
</dbReference>
<dbReference type="CDD" id="cd09630">
    <property type="entry name" value="CDH_like_cytochrome"/>
    <property type="match status" value="1"/>
</dbReference>
<evidence type="ECO:0000259" key="9">
    <source>
        <dbReference type="PROSITE" id="PS50939"/>
    </source>
</evidence>
<feature type="transmembrane region" description="Helical" evidence="8">
    <location>
        <begin position="311"/>
        <end position="334"/>
    </location>
</feature>
<sequence>MCIAAVVNGSTVQYTLSGTGKRPVGWLGMGFGTHMANSPMVILWGNSDGSVTLSQRQAPSEVMPTLVSSPPRVATLSTDLSTVSESGQISDYQANSDTKQPLIFGFGTTNPGSSDASASLAKHLDYGVIQLDLTKALSSFTSTAAGSAATSPGATDDIPLTPHQRMVVAHAIFCVVGFALLLPAGVLLARFLRTFTPTWYIGHWIAQFGIAGPAIIIGVVLGFQAAGKIGSTIWDDHKRMGVVLFALYLAQCVIGAFIHYVKLKNFTGRPPQNYLHAVLGLTIIALGMYQIRTGFNEEWPNFTGLGTVPAGVNTLWIVWCILLPVIYAGGLLFLRKQYSQEEASRKGWTNPSDDYDMSTRERYHDQ</sequence>
<dbReference type="Gene3D" id="2.60.40.1210">
    <property type="entry name" value="Cellobiose dehydrogenase, cytochrome domain"/>
    <property type="match status" value="1"/>
</dbReference>
<evidence type="ECO:0000256" key="2">
    <source>
        <dbReference type="ARBA" id="ARBA00022448"/>
    </source>
</evidence>
<feature type="compositionally biased region" description="Basic and acidic residues" evidence="7">
    <location>
        <begin position="357"/>
        <end position="366"/>
    </location>
</feature>
<evidence type="ECO:0000256" key="4">
    <source>
        <dbReference type="ARBA" id="ARBA00022982"/>
    </source>
</evidence>
<dbReference type="Proteomes" id="UP001221757">
    <property type="component" value="Unassembled WGS sequence"/>
</dbReference>
<gene>
    <name evidence="10" type="ORF">B0H17DRAFT_944227</name>
</gene>
<comment type="caution">
    <text evidence="10">The sequence shown here is derived from an EMBL/GenBank/DDBJ whole genome shotgun (WGS) entry which is preliminary data.</text>
</comment>
<feature type="domain" description="Cytochrome b561" evidence="9">
    <location>
        <begin position="133"/>
        <end position="328"/>
    </location>
</feature>
<keyword evidence="6 8" id="KW-0472">Membrane</keyword>
<evidence type="ECO:0000313" key="11">
    <source>
        <dbReference type="Proteomes" id="UP001221757"/>
    </source>
</evidence>
<evidence type="ECO:0000256" key="6">
    <source>
        <dbReference type="ARBA" id="ARBA00023136"/>
    </source>
</evidence>
<evidence type="ECO:0000256" key="8">
    <source>
        <dbReference type="SAM" id="Phobius"/>
    </source>
</evidence>
<evidence type="ECO:0000256" key="7">
    <source>
        <dbReference type="SAM" id="MobiDB-lite"/>
    </source>
</evidence>
<feature type="transmembrane region" description="Helical" evidence="8">
    <location>
        <begin position="243"/>
        <end position="261"/>
    </location>
</feature>
<organism evidence="10 11">
    <name type="scientific">Mycena rosella</name>
    <name type="common">Pink bonnet</name>
    <name type="synonym">Agaricus rosellus</name>
    <dbReference type="NCBI Taxonomy" id="1033263"/>
    <lineage>
        <taxon>Eukaryota</taxon>
        <taxon>Fungi</taxon>
        <taxon>Dikarya</taxon>
        <taxon>Basidiomycota</taxon>
        <taxon>Agaricomycotina</taxon>
        <taxon>Agaricomycetes</taxon>
        <taxon>Agaricomycetidae</taxon>
        <taxon>Agaricales</taxon>
        <taxon>Marasmiineae</taxon>
        <taxon>Mycenaceae</taxon>
        <taxon>Mycena</taxon>
    </lineage>
</organism>
<proteinExistence type="predicted"/>
<evidence type="ECO:0000313" key="10">
    <source>
        <dbReference type="EMBL" id="KAJ7678689.1"/>
    </source>
</evidence>
<dbReference type="AlphaFoldDB" id="A0AAD7D4U9"/>
<evidence type="ECO:0000256" key="1">
    <source>
        <dbReference type="ARBA" id="ARBA00004370"/>
    </source>
</evidence>
<dbReference type="InterPro" id="IPR005018">
    <property type="entry name" value="DOMON_domain"/>
</dbReference>
<evidence type="ECO:0000256" key="5">
    <source>
        <dbReference type="ARBA" id="ARBA00022989"/>
    </source>
</evidence>
<dbReference type="PROSITE" id="PS50939">
    <property type="entry name" value="CYTOCHROME_B561"/>
    <property type="match status" value="1"/>
</dbReference>
<keyword evidence="3 8" id="KW-0812">Transmembrane</keyword>
<keyword evidence="2" id="KW-0813">Transport</keyword>
<feature type="region of interest" description="Disordered" evidence="7">
    <location>
        <begin position="345"/>
        <end position="366"/>
    </location>
</feature>
<dbReference type="InterPro" id="IPR006593">
    <property type="entry name" value="Cyt_b561/ferric_Rdtase_TM"/>
</dbReference>
<dbReference type="PANTHER" id="PTHR47797:SF3">
    <property type="entry name" value="CYTOCHROME B561 DOMAIN-CONTAINING PROTEIN"/>
    <property type="match status" value="1"/>
</dbReference>
<keyword evidence="5 8" id="KW-1133">Transmembrane helix</keyword>
<reference evidence="10" key="1">
    <citation type="submission" date="2023-03" db="EMBL/GenBank/DDBJ databases">
        <title>Massive genome expansion in bonnet fungi (Mycena s.s.) driven by repeated elements and novel gene families across ecological guilds.</title>
        <authorList>
            <consortium name="Lawrence Berkeley National Laboratory"/>
            <person name="Harder C.B."/>
            <person name="Miyauchi S."/>
            <person name="Viragh M."/>
            <person name="Kuo A."/>
            <person name="Thoen E."/>
            <person name="Andreopoulos B."/>
            <person name="Lu D."/>
            <person name="Skrede I."/>
            <person name="Drula E."/>
            <person name="Henrissat B."/>
            <person name="Morin E."/>
            <person name="Kohler A."/>
            <person name="Barry K."/>
            <person name="LaButti K."/>
            <person name="Morin E."/>
            <person name="Salamov A."/>
            <person name="Lipzen A."/>
            <person name="Mereny Z."/>
            <person name="Hegedus B."/>
            <person name="Baldrian P."/>
            <person name="Stursova M."/>
            <person name="Weitz H."/>
            <person name="Taylor A."/>
            <person name="Grigoriev I.V."/>
            <person name="Nagy L.G."/>
            <person name="Martin F."/>
            <person name="Kauserud H."/>
        </authorList>
    </citation>
    <scope>NUCLEOTIDE SEQUENCE</scope>
    <source>
        <strain evidence="10">CBHHK067</strain>
    </source>
</reference>
<dbReference type="Pfam" id="PF16010">
    <property type="entry name" value="CDH-cyt"/>
    <property type="match status" value="1"/>
</dbReference>
<comment type="subcellular location">
    <subcellularLocation>
        <location evidence="1">Membrane</location>
    </subcellularLocation>
</comment>
<dbReference type="Pfam" id="PF03188">
    <property type="entry name" value="Cytochrom_B561"/>
    <property type="match status" value="1"/>
</dbReference>
<keyword evidence="11" id="KW-1185">Reference proteome</keyword>
<keyword evidence="4" id="KW-0249">Electron transport</keyword>
<dbReference type="InterPro" id="IPR015920">
    <property type="entry name" value="Cellobiose_DH-like_cyt"/>
</dbReference>
<dbReference type="CDD" id="cd08760">
    <property type="entry name" value="Cyt_b561_FRRS1_like"/>
    <property type="match status" value="1"/>
</dbReference>
<dbReference type="SUPFAM" id="SSF49344">
    <property type="entry name" value="CBD9-like"/>
    <property type="match status" value="1"/>
</dbReference>
<feature type="transmembrane region" description="Helical" evidence="8">
    <location>
        <begin position="167"/>
        <end position="192"/>
    </location>
</feature>
<name>A0AAD7D4U9_MYCRO</name>
<accession>A0AAD7D4U9</accession>
<feature type="transmembrane region" description="Helical" evidence="8">
    <location>
        <begin position="273"/>
        <end position="291"/>
    </location>
</feature>
<dbReference type="GO" id="GO:0016020">
    <property type="term" value="C:membrane"/>
    <property type="evidence" value="ECO:0007669"/>
    <property type="project" value="UniProtKB-SubCell"/>
</dbReference>
<dbReference type="SMART" id="SM00664">
    <property type="entry name" value="DoH"/>
    <property type="match status" value="1"/>
</dbReference>
<dbReference type="SMART" id="SM00665">
    <property type="entry name" value="B561"/>
    <property type="match status" value="1"/>
</dbReference>
<protein>
    <recommendedName>
        <fullName evidence="9">Cytochrome b561 domain-containing protein</fullName>
    </recommendedName>
</protein>
<evidence type="ECO:0000256" key="3">
    <source>
        <dbReference type="ARBA" id="ARBA00022692"/>
    </source>
</evidence>